<dbReference type="GO" id="GO:0005829">
    <property type="term" value="C:cytosol"/>
    <property type="evidence" value="ECO:0007669"/>
    <property type="project" value="TreeGrafter"/>
</dbReference>
<dbReference type="InterPro" id="IPR024083">
    <property type="entry name" value="Fumarase/histidase_N"/>
</dbReference>
<proteinExistence type="inferred from homology"/>
<evidence type="ECO:0000313" key="3">
    <source>
        <dbReference type="EMBL" id="VAX28490.1"/>
    </source>
</evidence>
<sequence>MLWGGRFKKKLNDSAMEFSSSLSFDINLLEEDIQVSIAHAEMLGKIGIISEAESKDLVKGLKEILNEGIAGRWDPDTSVFEDIHSAVESRLFELIGDTAGKLHTGRSRNDQVATGFRLWIKKGVKNLSNQIIELQKILIKVSEDNTETIMPGYTHLQRAQPISLAFHFLAYVEMMERSKKRLQFILEETDRSPLGSGALAGSTLPLDSEYTSSKLGFSSPASNALDAISDRDFVLDFLNTCNIGMMHLSRLSEELILWSTSEWNFIKLGDDYTTGSSLMPQKKNPDMAELSRGKTGRVYGNYIAIATMMKGLPLSYNRDMQEDKEPVFDSYKSYSQALAMMTGMINSLTVNKNRFVDELEGDFLFATELAEWLVIRGVPFRESHSIVGKVVQFAEEKNIKLNEIKVEDLKNINSVFDETALKVFTVKDALYRKKTFGSPNPDMVRTEIKKWKNIVN</sequence>
<feature type="domain" description="Argininosuccinate lyase C-terminal" evidence="2">
    <location>
        <begin position="363"/>
        <end position="429"/>
    </location>
</feature>
<dbReference type="PROSITE" id="PS00163">
    <property type="entry name" value="FUMARATE_LYASES"/>
    <property type="match status" value="1"/>
</dbReference>
<organism evidence="3">
    <name type="scientific">hydrothermal vent metagenome</name>
    <dbReference type="NCBI Taxonomy" id="652676"/>
    <lineage>
        <taxon>unclassified sequences</taxon>
        <taxon>metagenomes</taxon>
        <taxon>ecological metagenomes</taxon>
    </lineage>
</organism>
<dbReference type="Pfam" id="PF14698">
    <property type="entry name" value="ASL_C2"/>
    <property type="match status" value="1"/>
</dbReference>
<dbReference type="FunFam" id="1.10.40.30:FF:000001">
    <property type="entry name" value="Argininosuccinate lyase"/>
    <property type="match status" value="1"/>
</dbReference>
<dbReference type="PRINTS" id="PR00149">
    <property type="entry name" value="FUMRATELYASE"/>
</dbReference>
<dbReference type="CDD" id="cd01359">
    <property type="entry name" value="Argininosuccinate_lyase"/>
    <property type="match status" value="1"/>
</dbReference>
<name>A0A3B1D0L0_9ZZZZ</name>
<gene>
    <name evidence="3" type="ORF">MNBD_IGNAVI01-2431</name>
</gene>
<dbReference type="EMBL" id="UOGD01000417">
    <property type="protein sequence ID" value="VAX28490.1"/>
    <property type="molecule type" value="Genomic_DNA"/>
</dbReference>
<dbReference type="Gene3D" id="1.10.40.30">
    <property type="entry name" value="Fumarase/aspartase (C-terminal domain)"/>
    <property type="match status" value="1"/>
</dbReference>
<feature type="domain" description="Fumarate lyase N-terminal" evidence="1">
    <location>
        <begin position="5"/>
        <end position="300"/>
    </location>
</feature>
<dbReference type="EC" id="4.3.2.1" evidence="3"/>
<dbReference type="InterPro" id="IPR009049">
    <property type="entry name" value="Argininosuccinate_lyase"/>
</dbReference>
<dbReference type="PANTHER" id="PTHR43814">
    <property type="entry name" value="ARGININOSUCCINATE LYASE"/>
    <property type="match status" value="1"/>
</dbReference>
<dbReference type="InterPro" id="IPR020557">
    <property type="entry name" value="Fumarate_lyase_CS"/>
</dbReference>
<keyword evidence="3" id="KW-0456">Lyase</keyword>
<protein>
    <submittedName>
        <fullName evidence="3">Argininosuccinate lyase</fullName>
        <ecNumber evidence="3">4.3.2.1</ecNumber>
    </submittedName>
</protein>
<dbReference type="Pfam" id="PF00206">
    <property type="entry name" value="Lyase_1"/>
    <property type="match status" value="1"/>
</dbReference>
<dbReference type="NCBIfam" id="TIGR00838">
    <property type="entry name" value="argH"/>
    <property type="match status" value="1"/>
</dbReference>
<dbReference type="InterPro" id="IPR000362">
    <property type="entry name" value="Fumarate_lyase_fam"/>
</dbReference>
<dbReference type="InterPro" id="IPR022761">
    <property type="entry name" value="Fumarate_lyase_N"/>
</dbReference>
<dbReference type="HAMAP" id="MF_00006">
    <property type="entry name" value="Arg_succ_lyase"/>
    <property type="match status" value="1"/>
</dbReference>
<dbReference type="AlphaFoldDB" id="A0A3B1D0L0"/>
<dbReference type="InterPro" id="IPR008948">
    <property type="entry name" value="L-Aspartase-like"/>
</dbReference>
<dbReference type="SUPFAM" id="SSF48557">
    <property type="entry name" value="L-aspartase-like"/>
    <property type="match status" value="1"/>
</dbReference>
<dbReference type="PANTHER" id="PTHR43814:SF1">
    <property type="entry name" value="ARGININOSUCCINATE LYASE"/>
    <property type="match status" value="1"/>
</dbReference>
<dbReference type="GO" id="GO:0042450">
    <property type="term" value="P:L-arginine biosynthetic process via ornithine"/>
    <property type="evidence" value="ECO:0007669"/>
    <property type="project" value="InterPro"/>
</dbReference>
<dbReference type="Gene3D" id="1.20.200.10">
    <property type="entry name" value="Fumarase/aspartase (Central domain)"/>
    <property type="match status" value="1"/>
</dbReference>
<accession>A0A3B1D0L0</accession>
<dbReference type="PRINTS" id="PR00145">
    <property type="entry name" value="ARGSUCLYASE"/>
</dbReference>
<dbReference type="GO" id="GO:0004056">
    <property type="term" value="F:argininosuccinate lyase activity"/>
    <property type="evidence" value="ECO:0007669"/>
    <property type="project" value="UniProtKB-EC"/>
</dbReference>
<dbReference type="FunFam" id="1.20.200.10:FF:000015">
    <property type="entry name" value="argininosuccinate lyase isoform X2"/>
    <property type="match status" value="1"/>
</dbReference>
<evidence type="ECO:0000259" key="2">
    <source>
        <dbReference type="Pfam" id="PF14698"/>
    </source>
</evidence>
<evidence type="ECO:0000259" key="1">
    <source>
        <dbReference type="Pfam" id="PF00206"/>
    </source>
</evidence>
<reference evidence="3" key="1">
    <citation type="submission" date="2018-06" db="EMBL/GenBank/DDBJ databases">
        <authorList>
            <person name="Zhirakovskaya E."/>
        </authorList>
    </citation>
    <scope>NUCLEOTIDE SEQUENCE</scope>
</reference>
<dbReference type="Gene3D" id="1.10.275.10">
    <property type="entry name" value="Fumarase/aspartase (N-terminal domain)"/>
    <property type="match status" value="1"/>
</dbReference>
<dbReference type="InterPro" id="IPR029419">
    <property type="entry name" value="Arg_succ_lyase_C"/>
</dbReference>